<sequence length="248" mass="28201">MASYLFSTERNQEGREYLLKSVGLWLPAQKQSAASSSTEEGMQSEIPPYESRITTAKLLVESEEYEMAVDVLEGLLEEDDEVVQVWYLSGWVCYLQLEKAKEQQQREGREVTEEETEEWKALKEAARSYLTNAKKLYSRLRCDDQPMLEHVEQLLGELGGEVEGEEGDPALDEDYEPCSDEEEEEDAEKPMEHDPPFIVPSRVHVAHLQCFVINDSRDECKQCADSVMSLGDCAKFKSITEPTTSSNP</sequence>
<gene>
    <name evidence="2" type="ORF">AKAME5_001520900</name>
</gene>
<evidence type="ECO:0000313" key="3">
    <source>
        <dbReference type="Proteomes" id="UP001279410"/>
    </source>
</evidence>
<dbReference type="Proteomes" id="UP001279410">
    <property type="component" value="Unassembled WGS sequence"/>
</dbReference>
<protein>
    <submittedName>
        <fullName evidence="2">Probable assembly chaperone of rpl4</fullName>
    </submittedName>
</protein>
<accession>A0AAD3N1Z9</accession>
<feature type="region of interest" description="Disordered" evidence="1">
    <location>
        <begin position="161"/>
        <end position="192"/>
    </location>
</feature>
<evidence type="ECO:0000313" key="2">
    <source>
        <dbReference type="EMBL" id="GLD63605.1"/>
    </source>
</evidence>
<comment type="caution">
    <text evidence="2">The sequence shown here is derived from an EMBL/GenBank/DDBJ whole genome shotgun (WGS) entry which is preliminary data.</text>
</comment>
<reference evidence="2" key="1">
    <citation type="submission" date="2022-08" db="EMBL/GenBank/DDBJ databases">
        <title>Genome sequencing of akame (Lates japonicus).</title>
        <authorList>
            <person name="Hashiguchi Y."/>
            <person name="Takahashi H."/>
        </authorList>
    </citation>
    <scope>NUCLEOTIDE SEQUENCE</scope>
    <source>
        <strain evidence="2">Kochi</strain>
    </source>
</reference>
<proteinExistence type="predicted"/>
<feature type="compositionally biased region" description="Acidic residues" evidence="1">
    <location>
        <begin position="161"/>
        <end position="187"/>
    </location>
</feature>
<name>A0AAD3N1Z9_LATJO</name>
<organism evidence="2 3">
    <name type="scientific">Lates japonicus</name>
    <name type="common">Japanese lates</name>
    <dbReference type="NCBI Taxonomy" id="270547"/>
    <lineage>
        <taxon>Eukaryota</taxon>
        <taxon>Metazoa</taxon>
        <taxon>Chordata</taxon>
        <taxon>Craniata</taxon>
        <taxon>Vertebrata</taxon>
        <taxon>Euteleostomi</taxon>
        <taxon>Actinopterygii</taxon>
        <taxon>Neopterygii</taxon>
        <taxon>Teleostei</taxon>
        <taxon>Neoteleostei</taxon>
        <taxon>Acanthomorphata</taxon>
        <taxon>Carangaria</taxon>
        <taxon>Carangaria incertae sedis</taxon>
        <taxon>Centropomidae</taxon>
        <taxon>Lates</taxon>
    </lineage>
</organism>
<evidence type="ECO:0000256" key="1">
    <source>
        <dbReference type="SAM" id="MobiDB-lite"/>
    </source>
</evidence>
<dbReference type="AlphaFoldDB" id="A0AAD3N1Z9"/>
<dbReference type="EMBL" id="BRZM01000063">
    <property type="protein sequence ID" value="GLD63605.1"/>
    <property type="molecule type" value="Genomic_DNA"/>
</dbReference>
<keyword evidence="3" id="KW-1185">Reference proteome</keyword>